<organism evidence="2 3">
    <name type="scientific">Devosia neptuniae</name>
    <dbReference type="NCBI Taxonomy" id="191302"/>
    <lineage>
        <taxon>Bacteria</taxon>
        <taxon>Pseudomonadati</taxon>
        <taxon>Pseudomonadota</taxon>
        <taxon>Alphaproteobacteria</taxon>
        <taxon>Hyphomicrobiales</taxon>
        <taxon>Devosiaceae</taxon>
        <taxon>Devosia</taxon>
    </lineage>
</organism>
<feature type="compositionally biased region" description="Basic and acidic residues" evidence="1">
    <location>
        <begin position="366"/>
        <end position="376"/>
    </location>
</feature>
<feature type="compositionally biased region" description="Basic and acidic residues" evidence="1">
    <location>
        <begin position="310"/>
        <end position="319"/>
    </location>
</feature>
<name>A0ABY6CCF9_9HYPH</name>
<feature type="compositionally biased region" description="Basic and acidic residues" evidence="1">
    <location>
        <begin position="119"/>
        <end position="129"/>
    </location>
</feature>
<gene>
    <name evidence="2" type="ORF">N8A98_22350</name>
</gene>
<dbReference type="EMBL" id="CP104965">
    <property type="protein sequence ID" value="UXN69915.1"/>
    <property type="molecule type" value="Genomic_DNA"/>
</dbReference>
<dbReference type="Proteomes" id="UP001061862">
    <property type="component" value="Chromosome"/>
</dbReference>
<accession>A0ABY6CCF9</accession>
<dbReference type="RefSeq" id="WP_262168614.1">
    <property type="nucleotide sequence ID" value="NZ_CP104965.1"/>
</dbReference>
<keyword evidence="3" id="KW-1185">Reference proteome</keyword>
<evidence type="ECO:0000256" key="1">
    <source>
        <dbReference type="SAM" id="MobiDB-lite"/>
    </source>
</evidence>
<feature type="compositionally biased region" description="Low complexity" evidence="1">
    <location>
        <begin position="343"/>
        <end position="362"/>
    </location>
</feature>
<feature type="region of interest" description="Disordered" evidence="1">
    <location>
        <begin position="1"/>
        <end position="133"/>
    </location>
</feature>
<feature type="region of interest" description="Disordered" evidence="1">
    <location>
        <begin position="310"/>
        <end position="376"/>
    </location>
</feature>
<evidence type="ECO:0008006" key="4">
    <source>
        <dbReference type="Google" id="ProtNLM"/>
    </source>
</evidence>
<protein>
    <recommendedName>
        <fullName evidence="4">Scaffolding protein</fullName>
    </recommendedName>
</protein>
<evidence type="ECO:0000313" key="3">
    <source>
        <dbReference type="Proteomes" id="UP001061862"/>
    </source>
</evidence>
<evidence type="ECO:0000313" key="2">
    <source>
        <dbReference type="EMBL" id="UXN69915.1"/>
    </source>
</evidence>
<proteinExistence type="predicted"/>
<feature type="compositionally biased region" description="Basic and acidic residues" evidence="1">
    <location>
        <begin position="28"/>
        <end position="112"/>
    </location>
</feature>
<reference evidence="2 3" key="1">
    <citation type="submission" date="2022-09" db="EMBL/GenBank/DDBJ databases">
        <title>Interaction between co-microsymbionts with complementary sets of symbiotic genes in legume-rhizobium systems.</title>
        <authorList>
            <person name="Safronova V."/>
            <person name="Sazanova A."/>
            <person name="Afonin A."/>
            <person name="Chirak E."/>
        </authorList>
    </citation>
    <scope>NUCLEOTIDE SEQUENCE [LARGE SCALE GENOMIC DNA]</scope>
    <source>
        <strain evidence="2 3">A18/4-1</strain>
    </source>
</reference>
<sequence>MNEELDTVPADAGNEQIVSPPNPIEVDNVDHEAEAAAAEKAKTPPEPKPAEKKLSTREALEKAAEKVKADDKGDEGDKDKAKAKPDDQPKKTVEPDKAKEPVKAEQQPEDKAAPVVDPNKPRQPHDDAPSRFSAEAKAAWAEAPEHVRAETHRAFRELETGIQEHQRRWEPIKPYDDLARQHGTTIDAALERYVAFDKLLNDDFVKGLESICADKGMNLRDVVAQLAGQKPDQAQSQTDTTIRELRAKVAELERHIGGVSKTIQTQQAESIDAEVSAFAADHPNIDALANRIVEHINAGLSLDQAYAKAEEDARQEAERLGFIPKPADPTPAAPSAQTDKGIKSIAGAPGSGSSPAARKPSSNVRDAVRRAMEAAG</sequence>